<keyword evidence="2" id="KW-0472">Membrane</keyword>
<organism evidence="4 5">
    <name type="scientific">Haloplanus rallus</name>
    <dbReference type="NCBI Taxonomy" id="1816183"/>
    <lineage>
        <taxon>Archaea</taxon>
        <taxon>Methanobacteriati</taxon>
        <taxon>Methanobacteriota</taxon>
        <taxon>Stenosarchaea group</taxon>
        <taxon>Halobacteria</taxon>
        <taxon>Halobacteriales</taxon>
        <taxon>Haloferacaceae</taxon>
        <taxon>Haloplanus</taxon>
    </lineage>
</organism>
<dbReference type="NCBIfam" id="TIGR04088">
    <property type="entry name" value="cognate_SipW"/>
    <property type="match status" value="1"/>
</dbReference>
<dbReference type="EMBL" id="CP034345">
    <property type="protein sequence ID" value="QGX95743.1"/>
    <property type="molecule type" value="Genomic_DNA"/>
</dbReference>
<dbReference type="PROSITE" id="PS51318">
    <property type="entry name" value="TAT"/>
    <property type="match status" value="1"/>
</dbReference>
<feature type="domain" description="VWFA" evidence="3">
    <location>
        <begin position="277"/>
        <end position="464"/>
    </location>
</feature>
<keyword evidence="2" id="KW-0812">Transmembrane</keyword>
<protein>
    <submittedName>
        <fullName evidence="4">VWA domain-containing protein</fullName>
    </submittedName>
</protein>
<dbReference type="InterPro" id="IPR036465">
    <property type="entry name" value="vWFA_dom_sf"/>
</dbReference>
<evidence type="ECO:0000256" key="1">
    <source>
        <dbReference type="SAM" id="MobiDB-lite"/>
    </source>
</evidence>
<dbReference type="InterPro" id="IPR006311">
    <property type="entry name" value="TAT_signal"/>
</dbReference>
<feature type="transmembrane region" description="Helical" evidence="2">
    <location>
        <begin position="12"/>
        <end position="34"/>
    </location>
</feature>
<name>A0A6B9FH09_9EURY</name>
<dbReference type="CDD" id="cd00198">
    <property type="entry name" value="vWFA"/>
    <property type="match status" value="1"/>
</dbReference>
<dbReference type="InterPro" id="IPR002035">
    <property type="entry name" value="VWF_A"/>
</dbReference>
<evidence type="ECO:0000259" key="3">
    <source>
        <dbReference type="PROSITE" id="PS50234"/>
    </source>
</evidence>
<dbReference type="SMART" id="SM00327">
    <property type="entry name" value="VWA"/>
    <property type="match status" value="1"/>
</dbReference>
<feature type="region of interest" description="Disordered" evidence="1">
    <location>
        <begin position="221"/>
        <end position="242"/>
    </location>
</feature>
<dbReference type="RefSeq" id="WP_157690204.1">
    <property type="nucleotide sequence ID" value="NZ_CP034345.1"/>
</dbReference>
<dbReference type="InterPro" id="IPR023833">
    <property type="entry name" value="Signal_pept_SipW-depend-type"/>
</dbReference>
<dbReference type="PANTHER" id="PTHR24020:SF87">
    <property type="entry name" value="COLLAGEN ALPHA-1(VI) CHAIN-LIKE"/>
    <property type="match status" value="1"/>
</dbReference>
<dbReference type="Pfam" id="PF00092">
    <property type="entry name" value="VWA"/>
    <property type="match status" value="1"/>
</dbReference>
<keyword evidence="5" id="KW-1185">Reference proteome</keyword>
<dbReference type="InterPro" id="IPR050525">
    <property type="entry name" value="ECM_Assembly_Org"/>
</dbReference>
<feature type="compositionally biased region" description="Acidic residues" evidence="1">
    <location>
        <begin position="224"/>
        <end position="240"/>
    </location>
</feature>
<sequence length="577" mass="61387">MNDDFELSRRKALAALGTIGAASAGAGLGTSAYFSDQETFENNQLTAGTLDMKVDWEEHYSDWSDDEDDPADSAEPELDIRMDEPADPADYTAFPPGVEAFDGENDDDFVNGDPLLYVHNDDVGQFMDNTSIEAFPDEDDDGVQDDFDQTAACEELTDVGNDDPGLGSDMRTADSVGDPLIDLADVKPGDFGELTLSFHLCDNPGYVWLNADNLEARENGLTEPEADDPDEEGPADEESTEVQNDVELLDEIQTAWWYDDNCDNLTDGSTATTGDADVVLVLDRSGSMTFEPGKFDSAKTGAKTLVDALGSGTQVGLVSFASSATLDQGLTTDKQAVKDAIDDLTSGGGTDIEEAVDAGRSELTGTQVGEASITPSGDNRDQNRIMVFLTNGSDTGTGITDSTDEAKDNEATTIYTIAYGSNANEALLEDMASPPKDDDGVIEETDEFAYIGGQADIDAIFDDIGGQISTGEEVFFQGSLRAAMGALTDGNGIPLDGDPGDFDEIGGDDDDDARDCFAGVGSTHCIGFSWWLPVDHANEIQSDSVSFDLGFYTEQCRHNDGSGMNNEAVSNDDEVDA</sequence>
<dbReference type="PROSITE" id="PS50234">
    <property type="entry name" value="VWFA"/>
    <property type="match status" value="1"/>
</dbReference>
<dbReference type="PANTHER" id="PTHR24020">
    <property type="entry name" value="COLLAGEN ALPHA"/>
    <property type="match status" value="1"/>
</dbReference>
<proteinExistence type="predicted"/>
<dbReference type="Gene3D" id="3.40.50.410">
    <property type="entry name" value="von Willebrand factor, type A domain"/>
    <property type="match status" value="1"/>
</dbReference>
<dbReference type="AlphaFoldDB" id="A0A6B9FH09"/>
<reference evidence="4 5" key="1">
    <citation type="submission" date="2018-12" db="EMBL/GenBank/DDBJ databases">
        <title>Complete genome sequence of Haloplanus rallus MBLA0036.</title>
        <authorList>
            <person name="Nam Y.-d."/>
            <person name="Kang J."/>
            <person name="Chung W.-H."/>
            <person name="Park Y.S."/>
        </authorList>
    </citation>
    <scope>NUCLEOTIDE SEQUENCE [LARGE SCALE GENOMIC DNA]</scope>
    <source>
        <strain evidence="4 5">MBLA0036</strain>
    </source>
</reference>
<gene>
    <name evidence="4" type="ORF">EI982_13575</name>
</gene>
<dbReference type="GeneID" id="43370592"/>
<keyword evidence="2" id="KW-1133">Transmembrane helix</keyword>
<dbReference type="Proteomes" id="UP000428325">
    <property type="component" value="Chromosome"/>
</dbReference>
<dbReference type="SUPFAM" id="SSF53300">
    <property type="entry name" value="vWA-like"/>
    <property type="match status" value="1"/>
</dbReference>
<accession>A0A6B9FH09</accession>
<dbReference type="KEGG" id="hra:EI982_13575"/>
<dbReference type="OrthoDB" id="222305at2157"/>
<evidence type="ECO:0000313" key="5">
    <source>
        <dbReference type="Proteomes" id="UP000428325"/>
    </source>
</evidence>
<evidence type="ECO:0000256" key="2">
    <source>
        <dbReference type="SAM" id="Phobius"/>
    </source>
</evidence>
<evidence type="ECO:0000313" key="4">
    <source>
        <dbReference type="EMBL" id="QGX95743.1"/>
    </source>
</evidence>